<dbReference type="EMBL" id="QRZV01000015">
    <property type="protein sequence ID" value="RGW06597.1"/>
    <property type="molecule type" value="Genomic_DNA"/>
</dbReference>
<accession>A0A395XCJ9</accession>
<dbReference type="Proteomes" id="UP000265970">
    <property type="component" value="Unassembled WGS sequence"/>
</dbReference>
<evidence type="ECO:0000256" key="5">
    <source>
        <dbReference type="ARBA" id="ARBA00023172"/>
    </source>
</evidence>
<dbReference type="GO" id="GO:0005829">
    <property type="term" value="C:cytosol"/>
    <property type="evidence" value="ECO:0007669"/>
    <property type="project" value="TreeGrafter"/>
</dbReference>
<protein>
    <submittedName>
        <fullName evidence="7">IS30 family transposase</fullName>
    </submittedName>
</protein>
<dbReference type="Pfam" id="PF13936">
    <property type="entry name" value="HTH_38"/>
    <property type="match status" value="1"/>
</dbReference>
<feature type="domain" description="Integrase catalytic" evidence="6">
    <location>
        <begin position="221"/>
        <end position="375"/>
    </location>
</feature>
<dbReference type="NCBIfam" id="NF033563">
    <property type="entry name" value="transpos_IS30"/>
    <property type="match status" value="1"/>
</dbReference>
<dbReference type="InterPro" id="IPR001598">
    <property type="entry name" value="Transposase_IS30_CS"/>
</dbReference>
<dbReference type="Pfam" id="PF00665">
    <property type="entry name" value="rve"/>
    <property type="match status" value="1"/>
</dbReference>
<dbReference type="InterPro" id="IPR051917">
    <property type="entry name" value="Transposase-Integrase"/>
</dbReference>
<dbReference type="AlphaFoldDB" id="A0A395XCJ9"/>
<comment type="similarity">
    <text evidence="2">Belongs to the transposase IS30 family.</text>
</comment>
<comment type="function">
    <text evidence="1">Required for the transposition of the insertion element.</text>
</comment>
<dbReference type="Gene3D" id="1.10.10.60">
    <property type="entry name" value="Homeodomain-like"/>
    <property type="match status" value="1"/>
</dbReference>
<keyword evidence="4" id="KW-0238">DNA-binding</keyword>
<dbReference type="Gene3D" id="3.30.420.10">
    <property type="entry name" value="Ribonuclease H-like superfamily/Ribonuclease H"/>
    <property type="match status" value="1"/>
</dbReference>
<organism evidence="7 8">
    <name type="scientific">Bifidobacterium pseudolongum</name>
    <dbReference type="NCBI Taxonomy" id="1694"/>
    <lineage>
        <taxon>Bacteria</taxon>
        <taxon>Bacillati</taxon>
        <taxon>Actinomycetota</taxon>
        <taxon>Actinomycetes</taxon>
        <taxon>Bifidobacteriales</taxon>
        <taxon>Bifidobacteriaceae</taxon>
        <taxon>Bifidobacterium</taxon>
    </lineage>
</organism>
<dbReference type="GO" id="GO:0003677">
    <property type="term" value="F:DNA binding"/>
    <property type="evidence" value="ECO:0007669"/>
    <property type="project" value="UniProtKB-KW"/>
</dbReference>
<dbReference type="GO" id="GO:0004803">
    <property type="term" value="F:transposase activity"/>
    <property type="evidence" value="ECO:0007669"/>
    <property type="project" value="InterPro"/>
</dbReference>
<evidence type="ECO:0000256" key="4">
    <source>
        <dbReference type="ARBA" id="ARBA00023125"/>
    </source>
</evidence>
<keyword evidence="3" id="KW-0815">Transposition</keyword>
<dbReference type="PROSITE" id="PS50994">
    <property type="entry name" value="INTEGRASE"/>
    <property type="match status" value="1"/>
</dbReference>
<evidence type="ECO:0000313" key="7">
    <source>
        <dbReference type="EMBL" id="RGW06597.1"/>
    </source>
</evidence>
<keyword evidence="5" id="KW-0233">DNA recombination</keyword>
<evidence type="ECO:0000256" key="3">
    <source>
        <dbReference type="ARBA" id="ARBA00022578"/>
    </source>
</evidence>
<dbReference type="PANTHER" id="PTHR10948">
    <property type="entry name" value="TRANSPOSASE"/>
    <property type="match status" value="1"/>
</dbReference>
<reference evidence="7 8" key="1">
    <citation type="submission" date="2018-08" db="EMBL/GenBank/DDBJ databases">
        <title>A genome reference for cultivated species of the human gut microbiota.</title>
        <authorList>
            <person name="Zou Y."/>
            <person name="Xue W."/>
            <person name="Luo G."/>
        </authorList>
    </citation>
    <scope>NUCLEOTIDE SEQUENCE [LARGE SCALE GENOMIC DNA]</scope>
    <source>
        <strain evidence="7 8">AF13-3LB</strain>
    </source>
</reference>
<dbReference type="GO" id="GO:0015074">
    <property type="term" value="P:DNA integration"/>
    <property type="evidence" value="ECO:0007669"/>
    <property type="project" value="InterPro"/>
</dbReference>
<proteinExistence type="inferred from homology"/>
<comment type="caution">
    <text evidence="7">The sequence shown here is derived from an EMBL/GenBank/DDBJ whole genome shotgun (WGS) entry which is preliminary data.</text>
</comment>
<evidence type="ECO:0000313" key="8">
    <source>
        <dbReference type="Proteomes" id="UP000265970"/>
    </source>
</evidence>
<dbReference type="InterPro" id="IPR001584">
    <property type="entry name" value="Integrase_cat-core"/>
</dbReference>
<gene>
    <name evidence="7" type="ORF">DWV92_09540</name>
</gene>
<dbReference type="PROSITE" id="PS01043">
    <property type="entry name" value="TRANSPOSASE_IS30"/>
    <property type="match status" value="1"/>
</dbReference>
<dbReference type="InterPro" id="IPR036397">
    <property type="entry name" value="RNaseH_sf"/>
</dbReference>
<dbReference type="PANTHER" id="PTHR10948:SF23">
    <property type="entry name" value="TRANSPOSASE INSI FOR INSERTION SEQUENCE ELEMENT IS30A-RELATED"/>
    <property type="match status" value="1"/>
</dbReference>
<dbReference type="InterPro" id="IPR009057">
    <property type="entry name" value="Homeodomain-like_sf"/>
</dbReference>
<sequence>MNFTQAAHAVGVSKRTGKVWRNGRTRATGRNEEPLVHWYPKRVEPKNQTLSGRYLAESDRLLIADLRRDGKPLRAIAARLGRSVSTISRELRRNAQDDGDYLPHVAHQYATERAKRHKARKLKEGTPLYGYVLAGLRRHWSPEEISHRIRQDHPDNGAMRVCHETIYQAIYIQPKGELRKMLSTALRKGRAVRVPRTGRKPRQRFREPMVMISKRPAEVMDRAVPGHWEGDLICGTANKSAIATLVERQTRYTILCALPDGHDAEHVQDAIIRKMRTLPAPLLNSLTWDQGAELALHRRISAATGMDVFFCDPHSPWQRGTNENTNGLLRQYFPKGTDLSGYSQEYLDAVADELNDRPRKTLDWAKPAERIVELLNDIEYAG</sequence>
<dbReference type="SUPFAM" id="SSF46689">
    <property type="entry name" value="Homeodomain-like"/>
    <property type="match status" value="1"/>
</dbReference>
<dbReference type="InterPro" id="IPR025246">
    <property type="entry name" value="IS30-like_HTH"/>
</dbReference>
<dbReference type="SUPFAM" id="SSF53098">
    <property type="entry name" value="Ribonuclease H-like"/>
    <property type="match status" value="1"/>
</dbReference>
<dbReference type="GO" id="GO:0006313">
    <property type="term" value="P:DNA transposition"/>
    <property type="evidence" value="ECO:0007669"/>
    <property type="project" value="InterPro"/>
</dbReference>
<dbReference type="InterPro" id="IPR053392">
    <property type="entry name" value="Transposase_IS30-like"/>
</dbReference>
<evidence type="ECO:0000256" key="2">
    <source>
        <dbReference type="ARBA" id="ARBA00006363"/>
    </source>
</evidence>
<evidence type="ECO:0000259" key="6">
    <source>
        <dbReference type="PROSITE" id="PS50994"/>
    </source>
</evidence>
<dbReference type="InterPro" id="IPR012337">
    <property type="entry name" value="RNaseH-like_sf"/>
</dbReference>
<evidence type="ECO:0000256" key="1">
    <source>
        <dbReference type="ARBA" id="ARBA00002190"/>
    </source>
</evidence>
<name>A0A395XCJ9_9BIFI</name>